<accession>A0A165L0Z6</accession>
<name>A0A165L0Z6_9APHY</name>
<dbReference type="OrthoDB" id="3208495at2759"/>
<organism evidence="1 2">
    <name type="scientific">Daedalea quercina L-15889</name>
    <dbReference type="NCBI Taxonomy" id="1314783"/>
    <lineage>
        <taxon>Eukaryota</taxon>
        <taxon>Fungi</taxon>
        <taxon>Dikarya</taxon>
        <taxon>Basidiomycota</taxon>
        <taxon>Agaricomycotina</taxon>
        <taxon>Agaricomycetes</taxon>
        <taxon>Polyporales</taxon>
        <taxon>Fomitopsis</taxon>
    </lineage>
</organism>
<dbReference type="STRING" id="1314783.A0A165L0Z6"/>
<proteinExistence type="predicted"/>
<evidence type="ECO:0000313" key="1">
    <source>
        <dbReference type="EMBL" id="KZT63855.1"/>
    </source>
</evidence>
<dbReference type="AlphaFoldDB" id="A0A165L0Z6"/>
<gene>
    <name evidence="1" type="ORF">DAEQUDRAFT_679624</name>
</gene>
<dbReference type="Proteomes" id="UP000076727">
    <property type="component" value="Unassembled WGS sequence"/>
</dbReference>
<keyword evidence="2" id="KW-1185">Reference proteome</keyword>
<evidence type="ECO:0000313" key="2">
    <source>
        <dbReference type="Proteomes" id="UP000076727"/>
    </source>
</evidence>
<protein>
    <submittedName>
        <fullName evidence="1">Uncharacterized protein</fullName>
    </submittedName>
</protein>
<dbReference type="EMBL" id="KV429153">
    <property type="protein sequence ID" value="KZT63855.1"/>
    <property type="molecule type" value="Genomic_DNA"/>
</dbReference>
<sequence length="127" mass="14066">MMIWRIINWLYLGSSQKSASGTECMVHEVILAKDFCTQNLVGFWNPDLAGENGGDQDSEGSSALLAGDGWWEAAIKVDILTGSSEPGEHMRAFSIPGLRYCKLTEIIKATFAEPIACCFHLFPFLKY</sequence>
<reference evidence="1 2" key="1">
    <citation type="journal article" date="2016" name="Mol. Biol. Evol.">
        <title>Comparative Genomics of Early-Diverging Mushroom-Forming Fungi Provides Insights into the Origins of Lignocellulose Decay Capabilities.</title>
        <authorList>
            <person name="Nagy L.G."/>
            <person name="Riley R."/>
            <person name="Tritt A."/>
            <person name="Adam C."/>
            <person name="Daum C."/>
            <person name="Floudas D."/>
            <person name="Sun H."/>
            <person name="Yadav J.S."/>
            <person name="Pangilinan J."/>
            <person name="Larsson K.H."/>
            <person name="Matsuura K."/>
            <person name="Barry K."/>
            <person name="Labutti K."/>
            <person name="Kuo R."/>
            <person name="Ohm R.A."/>
            <person name="Bhattacharya S.S."/>
            <person name="Shirouzu T."/>
            <person name="Yoshinaga Y."/>
            <person name="Martin F.M."/>
            <person name="Grigoriev I.V."/>
            <person name="Hibbett D.S."/>
        </authorList>
    </citation>
    <scope>NUCLEOTIDE SEQUENCE [LARGE SCALE GENOMIC DNA]</scope>
    <source>
        <strain evidence="1 2">L-15889</strain>
    </source>
</reference>